<dbReference type="RefSeq" id="WP_308863346.1">
    <property type="nucleotide sequence ID" value="NZ_JAVHUL010000006.1"/>
</dbReference>
<protein>
    <submittedName>
        <fullName evidence="10">FtsX-like permease family protein</fullName>
    </submittedName>
</protein>
<evidence type="ECO:0000256" key="7">
    <source>
        <dbReference type="SAM" id="Phobius"/>
    </source>
</evidence>
<proteinExistence type="inferred from homology"/>
<evidence type="ECO:0000313" key="11">
    <source>
        <dbReference type="Proteomes" id="UP001230915"/>
    </source>
</evidence>
<feature type="transmembrane region" description="Helical" evidence="7">
    <location>
        <begin position="321"/>
        <end position="351"/>
    </location>
</feature>
<dbReference type="PANTHER" id="PTHR30489:SF0">
    <property type="entry name" value="LIPOPROTEIN-RELEASING SYSTEM TRANSMEMBRANE PROTEIN LOLE"/>
    <property type="match status" value="1"/>
</dbReference>
<keyword evidence="3" id="KW-1003">Cell membrane</keyword>
<accession>A0ABU0ZZ15</accession>
<evidence type="ECO:0000256" key="3">
    <source>
        <dbReference type="ARBA" id="ARBA00022475"/>
    </source>
</evidence>
<evidence type="ECO:0000256" key="5">
    <source>
        <dbReference type="ARBA" id="ARBA00022989"/>
    </source>
</evidence>
<organism evidence="10 11">
    <name type="scientific">Mesonia profundi</name>
    <dbReference type="NCBI Taxonomy" id="3070998"/>
    <lineage>
        <taxon>Bacteria</taxon>
        <taxon>Pseudomonadati</taxon>
        <taxon>Bacteroidota</taxon>
        <taxon>Flavobacteriia</taxon>
        <taxon>Flavobacteriales</taxon>
        <taxon>Flavobacteriaceae</taxon>
        <taxon>Mesonia</taxon>
    </lineage>
</organism>
<evidence type="ECO:0000313" key="10">
    <source>
        <dbReference type="EMBL" id="MDQ7916696.1"/>
    </source>
</evidence>
<gene>
    <name evidence="10" type="ORF">RBU60_03845</name>
</gene>
<reference evidence="10 11" key="1">
    <citation type="submission" date="2023-08" db="EMBL/GenBank/DDBJ databases">
        <title>Mesonia sp. MT50, isolated from deep-sea sediment of the Mariana Trench.</title>
        <authorList>
            <person name="Fu H."/>
        </authorList>
    </citation>
    <scope>NUCLEOTIDE SEQUENCE [LARGE SCALE GENOMIC DNA]</scope>
    <source>
        <strain evidence="10 11">MT50</strain>
    </source>
</reference>
<dbReference type="InterPro" id="IPR051447">
    <property type="entry name" value="Lipoprotein-release_system"/>
</dbReference>
<feature type="transmembrane region" description="Helical" evidence="7">
    <location>
        <begin position="21"/>
        <end position="49"/>
    </location>
</feature>
<dbReference type="EMBL" id="JAVHUL010000006">
    <property type="protein sequence ID" value="MDQ7916696.1"/>
    <property type="molecule type" value="Genomic_DNA"/>
</dbReference>
<dbReference type="InterPro" id="IPR003838">
    <property type="entry name" value="ABC3_permease_C"/>
</dbReference>
<dbReference type="Proteomes" id="UP001230915">
    <property type="component" value="Unassembled WGS sequence"/>
</dbReference>
<evidence type="ECO:0000256" key="4">
    <source>
        <dbReference type="ARBA" id="ARBA00022692"/>
    </source>
</evidence>
<keyword evidence="6 7" id="KW-0472">Membrane</keyword>
<keyword evidence="4 7" id="KW-0812">Transmembrane</keyword>
<sequence length="398" mass="43654">MNFSYYIAKRYLATKSKNSAINIITIIAGVGVFAGALALFIVLSGFAGLKEFSLSFSNEFDPDLKILPSSGKTIQIDSEQLGKIKQIEGVQAFSKIIEEQVLLSYNNKHTPAFIKSVDKNYLNVNPIENELIGGVWMHPLENQVVIGSLISKKLSLGIGGYNDALKVMVPKPGKGQVSDASDAFSSKSAVVIGVYSINEELNSKYVFAPYFFAEELLQLKKGEFSALELRLKPGVNEKSVREELISMLGDDFIIKNRMQLNDKLYKMLNTENLAVYLIFTLVLIIALFNVGGAIVMAILDKQHNIRTLHYLGASAKEIKRIFLLQGSLLTFVGGMLGLGLGIVIILLQLQFDLIMITTTLPYPVALKAENIAVVFATIMVLGIMATYIGATRISKVLA</sequence>
<feature type="transmembrane region" description="Helical" evidence="7">
    <location>
        <begin position="371"/>
        <end position="390"/>
    </location>
</feature>
<feature type="domain" description="ABC3 transporter permease C-terminal" evidence="8">
    <location>
        <begin position="277"/>
        <end position="395"/>
    </location>
</feature>
<evidence type="ECO:0000259" key="8">
    <source>
        <dbReference type="Pfam" id="PF02687"/>
    </source>
</evidence>
<name>A0ABU0ZZ15_9FLAO</name>
<dbReference type="Pfam" id="PF02687">
    <property type="entry name" value="FtsX"/>
    <property type="match status" value="1"/>
</dbReference>
<feature type="transmembrane region" description="Helical" evidence="7">
    <location>
        <begin position="273"/>
        <end position="300"/>
    </location>
</feature>
<dbReference type="Pfam" id="PF12704">
    <property type="entry name" value="MacB_PCD"/>
    <property type="match status" value="1"/>
</dbReference>
<comment type="subcellular location">
    <subcellularLocation>
        <location evidence="1">Cell membrane</location>
        <topology evidence="1">Multi-pass membrane protein</topology>
    </subcellularLocation>
</comment>
<keyword evidence="5 7" id="KW-1133">Transmembrane helix</keyword>
<evidence type="ECO:0000256" key="2">
    <source>
        <dbReference type="ARBA" id="ARBA00005236"/>
    </source>
</evidence>
<comment type="similarity">
    <text evidence="2">Belongs to the ABC-4 integral membrane protein family. LolC/E subfamily.</text>
</comment>
<dbReference type="InterPro" id="IPR025857">
    <property type="entry name" value="MacB_PCD"/>
</dbReference>
<feature type="domain" description="MacB-like periplasmic core" evidence="9">
    <location>
        <begin position="26"/>
        <end position="244"/>
    </location>
</feature>
<evidence type="ECO:0000256" key="6">
    <source>
        <dbReference type="ARBA" id="ARBA00023136"/>
    </source>
</evidence>
<evidence type="ECO:0000256" key="1">
    <source>
        <dbReference type="ARBA" id="ARBA00004651"/>
    </source>
</evidence>
<evidence type="ECO:0000259" key="9">
    <source>
        <dbReference type="Pfam" id="PF12704"/>
    </source>
</evidence>
<keyword evidence="11" id="KW-1185">Reference proteome</keyword>
<comment type="caution">
    <text evidence="10">The sequence shown here is derived from an EMBL/GenBank/DDBJ whole genome shotgun (WGS) entry which is preliminary data.</text>
</comment>
<dbReference type="PANTHER" id="PTHR30489">
    <property type="entry name" value="LIPOPROTEIN-RELEASING SYSTEM TRANSMEMBRANE PROTEIN LOLE"/>
    <property type="match status" value="1"/>
</dbReference>